<evidence type="ECO:0000313" key="2">
    <source>
        <dbReference type="Proteomes" id="UP000095472"/>
    </source>
</evidence>
<keyword evidence="2" id="KW-1185">Reference proteome</keyword>
<organism evidence="1 2">
    <name type="scientific">Desertifilum tharense IPPAS B-1220</name>
    <dbReference type="NCBI Taxonomy" id="1781255"/>
    <lineage>
        <taxon>Bacteria</taxon>
        <taxon>Bacillati</taxon>
        <taxon>Cyanobacteriota</taxon>
        <taxon>Cyanophyceae</taxon>
        <taxon>Desertifilales</taxon>
        <taxon>Desertifilaceae</taxon>
        <taxon>Desertifilum</taxon>
    </lineage>
</organism>
<dbReference type="EMBL" id="CP182909">
    <property type="protein sequence ID" value="XPM62031.1"/>
    <property type="molecule type" value="Genomic_DNA"/>
</dbReference>
<gene>
    <name evidence="1" type="ORF">BH720_019165</name>
</gene>
<evidence type="ECO:0000313" key="1">
    <source>
        <dbReference type="EMBL" id="XPM62031.1"/>
    </source>
</evidence>
<dbReference type="Proteomes" id="UP000095472">
    <property type="component" value="Chromosome"/>
</dbReference>
<sequence length="79" mass="8740">MEKIQNLETLRIEETHDSTSELAEDTDLGILQASLFHQGISSQLLVPLETRTGQLGAIICSHCSGRALGAILRWSYFKP</sequence>
<proteinExistence type="predicted"/>
<protein>
    <submittedName>
        <fullName evidence="1">Uncharacterized protein</fullName>
    </submittedName>
</protein>
<reference evidence="1 2" key="1">
    <citation type="journal article" date="2016" name="Genome Announc.">
        <title>Draft Genome Sequence of the Thermotolerant Cyanobacterium Desertifilum sp. IPPAS B-1220.</title>
        <authorList>
            <person name="Mironov K.S."/>
            <person name="Sinetova M.A."/>
            <person name="Bolatkhan K."/>
            <person name="Zayadan B.K."/>
            <person name="Ustinova V.V."/>
            <person name="Kupriyanova E.V."/>
            <person name="Skrypnik A.N."/>
            <person name="Gogoleva N.E."/>
            <person name="Gogolev Y.V."/>
            <person name="Los D.A."/>
        </authorList>
    </citation>
    <scope>NUCLEOTIDE SEQUENCE [LARGE SCALE GENOMIC DNA]</scope>
    <source>
        <strain evidence="1 2">IPPAS B-1220</strain>
    </source>
</reference>
<name>A0ACD5GNC8_9CYAN</name>
<accession>A0ACD5GNC8</accession>